<evidence type="ECO:0000313" key="2">
    <source>
        <dbReference type="Proteomes" id="UP000028194"/>
    </source>
</evidence>
<dbReference type="Proteomes" id="UP000028194">
    <property type="component" value="Chromosome"/>
</dbReference>
<dbReference type="SUPFAM" id="SSF54427">
    <property type="entry name" value="NTF2-like"/>
    <property type="match status" value="1"/>
</dbReference>
<dbReference type="KEGG" id="nev:NTE_00898"/>
<protein>
    <recommendedName>
        <fullName evidence="3">SnoaL-like domain-containing protein</fullName>
    </recommendedName>
</protein>
<sequence>MYTVMPKSNVKGSDGREGIVYRFFKLIEDKDIDGLLDLFDCDATVYEPFSKTQGLHGRSLIEPFLKVAMMANNNMRHKIKIPDSGKSHLDGQLTALVTFELGDRAKARFIFDLEPDEQKAWKIKTLHINFLT</sequence>
<dbReference type="EMBL" id="CP007174">
    <property type="protein sequence ID" value="AIF82974.1"/>
    <property type="molecule type" value="Genomic_DNA"/>
</dbReference>
<keyword evidence="2" id="KW-1185">Reference proteome</keyword>
<proteinExistence type="predicted"/>
<reference evidence="1 2" key="1">
    <citation type="journal article" date="2014" name="PLoS ONE">
        <title>Genome Sequence of Candidatus Nitrososphaera evergladensis from Group I.1b Enriched from Everglades Soil Reveals Novel Genomic Features of the Ammonia-Oxidizing Archaea.</title>
        <authorList>
            <person name="Zhalnina K.V."/>
            <person name="Dias R."/>
            <person name="Leonard M.T."/>
            <person name="Dorr de Quadros P."/>
            <person name="Camargo F.A."/>
            <person name="Drew J.C."/>
            <person name="Farmerie W.G."/>
            <person name="Daroub S.H."/>
            <person name="Triplett E.W."/>
        </authorList>
    </citation>
    <scope>NUCLEOTIDE SEQUENCE [LARGE SCALE GENOMIC DNA]</scope>
    <source>
        <strain evidence="1 2">SR1</strain>
    </source>
</reference>
<gene>
    <name evidence="1" type="ORF">NTE_00898</name>
</gene>
<dbReference type="Gene3D" id="3.10.450.50">
    <property type="match status" value="1"/>
</dbReference>
<dbReference type="eggNOG" id="arCOG03106">
    <property type="taxonomic scope" value="Archaea"/>
</dbReference>
<evidence type="ECO:0008006" key="3">
    <source>
        <dbReference type="Google" id="ProtNLM"/>
    </source>
</evidence>
<dbReference type="STRING" id="1459636.NTE_00898"/>
<evidence type="ECO:0000313" key="1">
    <source>
        <dbReference type="EMBL" id="AIF82974.1"/>
    </source>
</evidence>
<accession>A0A075MUI3</accession>
<dbReference type="InterPro" id="IPR032710">
    <property type="entry name" value="NTF2-like_dom_sf"/>
</dbReference>
<dbReference type="HOGENOM" id="CLU_1954736_0_0_2"/>
<organism evidence="1 2">
    <name type="scientific">Candidatus Nitrososphaera evergladensis SR1</name>
    <dbReference type="NCBI Taxonomy" id="1459636"/>
    <lineage>
        <taxon>Archaea</taxon>
        <taxon>Nitrososphaerota</taxon>
        <taxon>Nitrososphaeria</taxon>
        <taxon>Nitrososphaerales</taxon>
        <taxon>Nitrososphaeraceae</taxon>
        <taxon>Nitrososphaera</taxon>
    </lineage>
</organism>
<name>A0A075MUI3_9ARCH</name>
<dbReference type="AlphaFoldDB" id="A0A075MUI3"/>